<evidence type="ECO:0000259" key="8">
    <source>
        <dbReference type="Pfam" id="PF00362"/>
    </source>
</evidence>
<dbReference type="GO" id="GO:0016477">
    <property type="term" value="P:cell migration"/>
    <property type="evidence" value="ECO:0007669"/>
    <property type="project" value="TreeGrafter"/>
</dbReference>
<feature type="domain" description="Integrin beta subunit VWA" evidence="8">
    <location>
        <begin position="1"/>
        <end position="57"/>
    </location>
</feature>
<dbReference type="EMBL" id="HAAF01003923">
    <property type="protein sequence ID" value="CCP75748.1"/>
    <property type="molecule type" value="mRNA"/>
</dbReference>
<dbReference type="GO" id="GO:0070051">
    <property type="term" value="F:fibrinogen binding"/>
    <property type="evidence" value="ECO:0007669"/>
    <property type="project" value="TreeGrafter"/>
</dbReference>
<dbReference type="Gene3D" id="3.40.50.410">
    <property type="entry name" value="von Willebrand factor, type A domain"/>
    <property type="match status" value="1"/>
</dbReference>
<dbReference type="GO" id="GO:0005178">
    <property type="term" value="F:integrin binding"/>
    <property type="evidence" value="ECO:0007669"/>
    <property type="project" value="TreeGrafter"/>
</dbReference>
<dbReference type="GO" id="GO:0007160">
    <property type="term" value="P:cell-matrix adhesion"/>
    <property type="evidence" value="ECO:0007669"/>
    <property type="project" value="TreeGrafter"/>
</dbReference>
<reference evidence="9" key="1">
    <citation type="submission" date="2012-11" db="EMBL/GenBank/DDBJ databases">
        <title>An American mink transcriptome.</title>
        <authorList>
            <person name="Anistoroaei R."/>
            <person name="Christensen K."/>
        </authorList>
    </citation>
    <scope>NUCLEOTIDE SEQUENCE</scope>
    <source>
        <tissue evidence="9">Pool of brain</tissue>
    </source>
</reference>
<sequence length="146" mass="16010">CDEKIGWRNDASHLLVFTTDAKTHIALDGRLAGIVQPNDGECHIGGDNHYSASTTMQLDILIQGTDGTAIVSGPAWGHCCHHLHCLQHHQQHHGIQNGPEGRPSYLLCPDHPFLGMLCSLGVVGRRLRKKGHRSSKEWRSFPVGKG</sequence>
<comment type="similarity">
    <text evidence="2">Belongs to the integrin beta chain family.</text>
</comment>
<evidence type="ECO:0000256" key="4">
    <source>
        <dbReference type="ARBA" id="ARBA00023037"/>
    </source>
</evidence>
<comment type="subcellular location">
    <subcellularLocation>
        <location evidence="1">Membrane</location>
        <topology evidence="1">Single-pass type I membrane protein</topology>
    </subcellularLocation>
</comment>
<dbReference type="InterPro" id="IPR036465">
    <property type="entry name" value="vWFA_dom_sf"/>
</dbReference>
<feature type="non-terminal residue" evidence="9">
    <location>
        <position position="1"/>
    </location>
</feature>
<gene>
    <name evidence="9" type="primary">B4DTY9</name>
</gene>
<dbReference type="PANTHER" id="PTHR10082">
    <property type="entry name" value="INTEGRIN BETA SUBUNIT"/>
    <property type="match status" value="1"/>
</dbReference>
<dbReference type="GO" id="GO:0033627">
    <property type="term" value="P:cell adhesion mediated by integrin"/>
    <property type="evidence" value="ECO:0007669"/>
    <property type="project" value="TreeGrafter"/>
</dbReference>
<dbReference type="GO" id="GO:0008305">
    <property type="term" value="C:integrin complex"/>
    <property type="evidence" value="ECO:0007669"/>
    <property type="project" value="TreeGrafter"/>
</dbReference>
<keyword evidence="6" id="KW-1015">Disulfide bond</keyword>
<keyword evidence="5" id="KW-0472">Membrane</keyword>
<dbReference type="Pfam" id="PF00362">
    <property type="entry name" value="Integrin_beta"/>
    <property type="match status" value="1"/>
</dbReference>
<dbReference type="GO" id="GO:0005925">
    <property type="term" value="C:focal adhesion"/>
    <property type="evidence" value="ECO:0007669"/>
    <property type="project" value="TreeGrafter"/>
</dbReference>
<name>U6D1G5_NEOVI</name>
<keyword evidence="7" id="KW-0325">Glycoprotein</keyword>
<evidence type="ECO:0000256" key="3">
    <source>
        <dbReference type="ARBA" id="ARBA00022692"/>
    </source>
</evidence>
<dbReference type="SUPFAM" id="SSF53300">
    <property type="entry name" value="vWA-like"/>
    <property type="match status" value="1"/>
</dbReference>
<proteinExistence type="evidence at transcript level"/>
<dbReference type="GO" id="GO:0001968">
    <property type="term" value="F:fibronectin binding"/>
    <property type="evidence" value="ECO:0007669"/>
    <property type="project" value="TreeGrafter"/>
</dbReference>
<evidence type="ECO:0000256" key="6">
    <source>
        <dbReference type="ARBA" id="ARBA00023157"/>
    </source>
</evidence>
<dbReference type="InterPro" id="IPR002369">
    <property type="entry name" value="Integrin_bsu_VWA"/>
</dbReference>
<dbReference type="GO" id="GO:0070527">
    <property type="term" value="P:platelet aggregation"/>
    <property type="evidence" value="ECO:0007669"/>
    <property type="project" value="TreeGrafter"/>
</dbReference>
<evidence type="ECO:0000313" key="9">
    <source>
        <dbReference type="EMBL" id="CCP75748.1"/>
    </source>
</evidence>
<dbReference type="InterPro" id="IPR015812">
    <property type="entry name" value="Integrin_bsu"/>
</dbReference>
<evidence type="ECO:0000256" key="7">
    <source>
        <dbReference type="ARBA" id="ARBA00023180"/>
    </source>
</evidence>
<evidence type="ECO:0000256" key="2">
    <source>
        <dbReference type="ARBA" id="ARBA00007449"/>
    </source>
</evidence>
<dbReference type="GO" id="GO:0007229">
    <property type="term" value="P:integrin-mediated signaling pathway"/>
    <property type="evidence" value="ECO:0007669"/>
    <property type="project" value="UniProtKB-KW"/>
</dbReference>
<dbReference type="GO" id="GO:0045202">
    <property type="term" value="C:synapse"/>
    <property type="evidence" value="ECO:0007669"/>
    <property type="project" value="TreeGrafter"/>
</dbReference>
<dbReference type="GO" id="GO:0009986">
    <property type="term" value="C:cell surface"/>
    <property type="evidence" value="ECO:0007669"/>
    <property type="project" value="TreeGrafter"/>
</dbReference>
<keyword evidence="3" id="KW-0812">Transmembrane</keyword>
<evidence type="ECO:0000256" key="1">
    <source>
        <dbReference type="ARBA" id="ARBA00004479"/>
    </source>
</evidence>
<keyword evidence="4 9" id="KW-0401">Integrin</keyword>
<organism evidence="9">
    <name type="scientific">Neovison vison</name>
    <name type="common">American mink</name>
    <name type="synonym">Mustela vison</name>
    <dbReference type="NCBI Taxonomy" id="452646"/>
    <lineage>
        <taxon>Eukaryota</taxon>
        <taxon>Metazoa</taxon>
        <taxon>Chordata</taxon>
        <taxon>Craniata</taxon>
        <taxon>Vertebrata</taxon>
        <taxon>Euteleostomi</taxon>
        <taxon>Mammalia</taxon>
        <taxon>Eutheria</taxon>
        <taxon>Laurasiatheria</taxon>
        <taxon>Carnivora</taxon>
        <taxon>Caniformia</taxon>
        <taxon>Musteloidea</taxon>
        <taxon>Mustelidae</taxon>
        <taxon>Mustelinae</taxon>
        <taxon>Neogale</taxon>
    </lineage>
</organism>
<evidence type="ECO:0000256" key="5">
    <source>
        <dbReference type="ARBA" id="ARBA00023136"/>
    </source>
</evidence>
<accession>U6D1G5</accession>
<dbReference type="PANTHER" id="PTHR10082:SF25">
    <property type="entry name" value="INTEGRIN BETA-3"/>
    <property type="match status" value="1"/>
</dbReference>
<protein>
    <submittedName>
        <fullName evidence="9">Integrin beta</fullName>
    </submittedName>
</protein>
<dbReference type="AlphaFoldDB" id="U6D1G5"/>